<feature type="compositionally biased region" description="Basic residues" evidence="1">
    <location>
        <begin position="108"/>
        <end position="126"/>
    </location>
</feature>
<protein>
    <submittedName>
        <fullName evidence="2">Uncharacterized protein</fullName>
    </submittedName>
</protein>
<sequence length="792" mass="78495">MAKIAEDPQSASCPNISYINTPGPVASAHPTGSPYAIVMHPSGGAGSAGTGVGGASTGMGHTVSGAGGGVAGTSEPVGGAAAAAAAAAAALAGVGGMSGVGMGPGVIRLHHPSPMHHPHYHHHHAPSHGPHSIMGPHASHSLTAGATHGPPPPPPPTVPGRSVHHFPRGPSDIGIQGPGTFHLEPGATAFGLVGPPGLLACYQQPQLMPTLGAARQQPGFQHLAPLQLAQATMLGGVGGTGNGVGDSGSPDSAAYATTDTAFLLASYYAAAAAAAAATATSAASTGIGGQVGLSDSSPPPCSLAGLAGEATSSGTMGLGIGLPAQTGPSSAEVLASGVATTTTVMTSKMVTSSAPLGSGGQGISGGIVEGVGNGGGARSSPSPTYQLAGQAGFPIGFLTQLLSSGQQPQQHYPHPPHQQQRHQTHQQLLLQQQAQASSAMAAAAATAPSGTAGLPSGAQPPTGLVLAPSPSGSSLLPDNQLLAAAMAAAVAGGTPGSTSMLQPAAHSLPSGLGTGLMPHAQPPPIATCQPTCPPPVSWPGSTATPALDILAGGHVGGGSLAHLRPSLGARPGSAGPELGTLAPQPSGFLSSGPPPGYLSGSYLSPTDGLPTGLFYHLVPAPGPSAPVTGLLPAPSAGAAHGAGAESSAGTAPLFASTLPLSLPQSHSLQQKQFQQQHQHLQALAQVQQPGRQHIQQHQQHHQLRHQHHLQAPHSLHPLHMHQQQPHHQQPPPLVQQALQQQPVFVSTRSPEQSATQFTTFTFEDLTAAAQMAYATAMPARFGERHILYLISP</sequence>
<feature type="region of interest" description="Disordered" evidence="1">
    <location>
        <begin position="666"/>
        <end position="708"/>
    </location>
</feature>
<name>A0A3S5B2M5_9PLAT</name>
<feature type="region of interest" description="Disordered" evidence="1">
    <location>
        <begin position="108"/>
        <end position="176"/>
    </location>
</feature>
<reference evidence="2" key="1">
    <citation type="submission" date="2018-11" db="EMBL/GenBank/DDBJ databases">
        <authorList>
            <consortium name="Pathogen Informatics"/>
        </authorList>
    </citation>
    <scope>NUCLEOTIDE SEQUENCE</scope>
</reference>
<evidence type="ECO:0000256" key="1">
    <source>
        <dbReference type="SAM" id="MobiDB-lite"/>
    </source>
</evidence>
<feature type="compositionally biased region" description="Low complexity" evidence="1">
    <location>
        <begin position="403"/>
        <end position="412"/>
    </location>
</feature>
<comment type="caution">
    <text evidence="2">The sequence shown here is derived from an EMBL/GenBank/DDBJ whole genome shotgun (WGS) entry which is preliminary data.</text>
</comment>
<dbReference type="AlphaFoldDB" id="A0A3S5B2M5"/>
<dbReference type="Proteomes" id="UP000784294">
    <property type="component" value="Unassembled WGS sequence"/>
</dbReference>
<evidence type="ECO:0000313" key="2">
    <source>
        <dbReference type="EMBL" id="VEL34764.1"/>
    </source>
</evidence>
<dbReference type="EMBL" id="CAAALY010248344">
    <property type="protein sequence ID" value="VEL34764.1"/>
    <property type="molecule type" value="Genomic_DNA"/>
</dbReference>
<feature type="compositionally biased region" description="Basic residues" evidence="1">
    <location>
        <begin position="698"/>
        <end position="708"/>
    </location>
</feature>
<organism evidence="2 3">
    <name type="scientific">Protopolystoma xenopodis</name>
    <dbReference type="NCBI Taxonomy" id="117903"/>
    <lineage>
        <taxon>Eukaryota</taxon>
        <taxon>Metazoa</taxon>
        <taxon>Spiralia</taxon>
        <taxon>Lophotrochozoa</taxon>
        <taxon>Platyhelminthes</taxon>
        <taxon>Monogenea</taxon>
        <taxon>Polyopisthocotylea</taxon>
        <taxon>Polystomatidea</taxon>
        <taxon>Polystomatidae</taxon>
        <taxon>Protopolystoma</taxon>
    </lineage>
</organism>
<feature type="compositionally biased region" description="Low complexity" evidence="1">
    <location>
        <begin position="583"/>
        <end position="593"/>
    </location>
</feature>
<proteinExistence type="predicted"/>
<feature type="region of interest" description="Disordered" evidence="1">
    <location>
        <begin position="403"/>
        <end position="471"/>
    </location>
</feature>
<feature type="compositionally biased region" description="Low complexity" evidence="1">
    <location>
        <begin position="666"/>
        <end position="697"/>
    </location>
</feature>
<gene>
    <name evidence="2" type="ORF">PXEA_LOCUS28204</name>
</gene>
<feature type="compositionally biased region" description="Pro residues" evidence="1">
    <location>
        <begin position="149"/>
        <end position="158"/>
    </location>
</feature>
<feature type="compositionally biased region" description="Low complexity" evidence="1">
    <location>
        <begin position="425"/>
        <end position="453"/>
    </location>
</feature>
<keyword evidence="3" id="KW-1185">Reference proteome</keyword>
<feature type="region of interest" description="Disordered" evidence="1">
    <location>
        <begin position="564"/>
        <end position="593"/>
    </location>
</feature>
<accession>A0A3S5B2M5</accession>
<evidence type="ECO:0000313" key="3">
    <source>
        <dbReference type="Proteomes" id="UP000784294"/>
    </source>
</evidence>